<dbReference type="InterPro" id="IPR036869">
    <property type="entry name" value="J_dom_sf"/>
</dbReference>
<feature type="compositionally biased region" description="Polar residues" evidence="2">
    <location>
        <begin position="594"/>
        <end position="616"/>
    </location>
</feature>
<dbReference type="Pfam" id="PF00226">
    <property type="entry name" value="DnaJ"/>
    <property type="match status" value="1"/>
</dbReference>
<dbReference type="PANTHER" id="PTHR47422:SF1">
    <property type="entry name" value="DNAJ HEAT SHOCK N-TERMINAL DOMAIN-CONTAINING PROTEIN"/>
    <property type="match status" value="1"/>
</dbReference>
<organism evidence="4">
    <name type="scientific">Araucaria cunninghamii</name>
    <name type="common">Hoop pine</name>
    <name type="synonym">Moreton Bay pine</name>
    <dbReference type="NCBI Taxonomy" id="56994"/>
    <lineage>
        <taxon>Eukaryota</taxon>
        <taxon>Viridiplantae</taxon>
        <taxon>Streptophyta</taxon>
        <taxon>Embryophyta</taxon>
        <taxon>Tracheophyta</taxon>
        <taxon>Spermatophyta</taxon>
        <taxon>Pinopsida</taxon>
        <taxon>Pinidae</taxon>
        <taxon>Conifers II</taxon>
        <taxon>Araucariales</taxon>
        <taxon>Araucariaceae</taxon>
        <taxon>Araucaria</taxon>
    </lineage>
</organism>
<dbReference type="AlphaFoldDB" id="A0A0D6R351"/>
<feature type="compositionally biased region" description="Polar residues" evidence="2">
    <location>
        <begin position="213"/>
        <end position="222"/>
    </location>
</feature>
<dbReference type="CDD" id="cd06257">
    <property type="entry name" value="DnaJ"/>
    <property type="match status" value="1"/>
</dbReference>
<feature type="region of interest" description="Disordered" evidence="2">
    <location>
        <begin position="593"/>
        <end position="616"/>
    </location>
</feature>
<dbReference type="SUPFAM" id="SSF46565">
    <property type="entry name" value="Chaperone J-domain"/>
    <property type="match status" value="1"/>
</dbReference>
<feature type="compositionally biased region" description="Basic residues" evidence="2">
    <location>
        <begin position="7"/>
        <end position="18"/>
    </location>
</feature>
<keyword evidence="1" id="KW-0175">Coiled coil</keyword>
<dbReference type="PROSITE" id="PS50076">
    <property type="entry name" value="DNAJ_2"/>
    <property type="match status" value="1"/>
</dbReference>
<dbReference type="InterPro" id="IPR001623">
    <property type="entry name" value="DnaJ_domain"/>
</dbReference>
<evidence type="ECO:0000259" key="3">
    <source>
        <dbReference type="PROSITE" id="PS50076"/>
    </source>
</evidence>
<feature type="compositionally biased region" description="Basic residues" evidence="2">
    <location>
        <begin position="38"/>
        <end position="55"/>
    </location>
</feature>
<reference evidence="4" key="1">
    <citation type="submission" date="2015-03" db="EMBL/GenBank/DDBJ databases">
        <title>A transcriptome of Araucaria cunninghamii, an australian fine timber species.</title>
        <authorList>
            <person name="Jing Yi C.J.Y."/>
            <person name="Yin San L.Y.S."/>
            <person name="Abdul Karim S.S."/>
            <person name="Wan Azmi N.N."/>
            <person name="Hercus R.R."/>
            <person name="Croft L.L."/>
        </authorList>
    </citation>
    <scope>NUCLEOTIDE SEQUENCE</scope>
    <source>
        <strain evidence="4">MI0301</strain>
        <tissue evidence="4">Leaf</tissue>
    </source>
</reference>
<dbReference type="SMART" id="SM00271">
    <property type="entry name" value="DnaJ"/>
    <property type="match status" value="1"/>
</dbReference>
<sequence length="616" mass="69677">MGESERRSRKKNSRRRSKHDSYTSSDSSSTDTEEERRIRKKKRGHRDKKSHKSRKAERSEESSDEGSSEGGYRRRRERKRKMKGRSEHRERKGGKNDRKRRHVAYSSDEEESGSSSAADVDRRDRNVDVPQKLVQLILKKFPSVKQELRQLLKMMDDGQAVDIQDISSKSFLKLLKKLFQSLNLKRTGKGLYLLPKGASSCLEVVGSVIECNSSGGPESQSKLQEEHLQNEQSDLQEGEGKNIDGKSDANYVELPELKADSPYSKRRVIGPVMPSAEMLAAAAKLTEAEAALREAEKELENDILIGPPPPAAVAEAESANDAERFEEVTRIIALDASNPYDILGLKRDASPESIKKRYWKLSLLVHPDKCSHPEAHQAFTILNQGFKDLQDPTKRAAIDDKIILKEEREEFEADFKARCEAAQWRRLRGEAVPGDDELLGEGNVAPKRDEWMTQLPPERKPGVSSMHSTFFSKSEKADRGDASIWTDTPVEKAEKAKMHYLEAYKQAALTAGENEIDALEKKRSSATAELMDNYNKSKRSVSLVEKHQKELKKPSKKIKQTEKQEEEEWSGKHPWKPWDREADLAAGRQKVTFDANSSAKGLTSRFSSGSVERSFL</sequence>
<protein>
    <recommendedName>
        <fullName evidence="3">J domain-containing protein</fullName>
    </recommendedName>
</protein>
<evidence type="ECO:0000313" key="4">
    <source>
        <dbReference type="EMBL" id="JAG97136.1"/>
    </source>
</evidence>
<proteinExistence type="predicted"/>
<dbReference type="PRINTS" id="PR00625">
    <property type="entry name" value="JDOMAIN"/>
</dbReference>
<feature type="region of interest" description="Disordered" evidence="2">
    <location>
        <begin position="213"/>
        <end position="247"/>
    </location>
</feature>
<feature type="region of interest" description="Disordered" evidence="2">
    <location>
        <begin position="1"/>
        <end position="124"/>
    </location>
</feature>
<feature type="compositionally biased region" description="Basic and acidic residues" evidence="2">
    <location>
        <begin position="238"/>
        <end position="247"/>
    </location>
</feature>
<dbReference type="PANTHER" id="PTHR47422">
    <property type="entry name" value="DNAJ HEAT SHOCK N-TERMINAL DOMAIN-CONTAINING PROTEIN"/>
    <property type="match status" value="1"/>
</dbReference>
<feature type="domain" description="J" evidence="3">
    <location>
        <begin position="338"/>
        <end position="402"/>
    </location>
</feature>
<dbReference type="EMBL" id="GCKF01034807">
    <property type="protein sequence ID" value="JAG97136.1"/>
    <property type="molecule type" value="Transcribed_RNA"/>
</dbReference>
<dbReference type="EMBL" id="GCKF01034806">
    <property type="protein sequence ID" value="JAG97137.1"/>
    <property type="molecule type" value="Transcribed_RNA"/>
</dbReference>
<evidence type="ECO:0000256" key="2">
    <source>
        <dbReference type="SAM" id="MobiDB-lite"/>
    </source>
</evidence>
<dbReference type="InterPro" id="IPR022226">
    <property type="entry name" value="DUF3752"/>
</dbReference>
<feature type="region of interest" description="Disordered" evidence="2">
    <location>
        <begin position="538"/>
        <end position="578"/>
    </location>
</feature>
<dbReference type="Gene3D" id="1.10.287.110">
    <property type="entry name" value="DnaJ domain"/>
    <property type="match status" value="1"/>
</dbReference>
<feature type="compositionally biased region" description="Basic and acidic residues" evidence="2">
    <location>
        <begin position="84"/>
        <end position="96"/>
    </location>
</feature>
<feature type="coiled-coil region" evidence="1">
    <location>
        <begin position="278"/>
        <end position="305"/>
    </location>
</feature>
<dbReference type="Pfam" id="PF12572">
    <property type="entry name" value="DUF3752"/>
    <property type="match status" value="1"/>
</dbReference>
<feature type="compositionally biased region" description="Basic and acidic residues" evidence="2">
    <location>
        <begin position="544"/>
        <end position="563"/>
    </location>
</feature>
<name>A0A0D6R351_ARACU</name>
<feature type="compositionally biased region" description="Basic residues" evidence="2">
    <location>
        <begin position="73"/>
        <end position="83"/>
    </location>
</feature>
<evidence type="ECO:0000256" key="1">
    <source>
        <dbReference type="SAM" id="Coils"/>
    </source>
</evidence>
<accession>A0A0D6R351</accession>